<accession>A0A2M8FEV4</accession>
<organism evidence="2 3">
    <name type="scientific">Candidatus Kaiserbacteria bacterium CG_4_9_14_0_2_um_filter_41_32</name>
    <dbReference type="NCBI Taxonomy" id="1974601"/>
    <lineage>
        <taxon>Bacteria</taxon>
        <taxon>Candidatus Kaiseribacteriota</taxon>
    </lineage>
</organism>
<dbReference type="EMBL" id="PFRD01000078">
    <property type="protein sequence ID" value="PJC56121.1"/>
    <property type="molecule type" value="Genomic_DNA"/>
</dbReference>
<evidence type="ECO:0000313" key="2">
    <source>
        <dbReference type="EMBL" id="PJC56121.1"/>
    </source>
</evidence>
<dbReference type="Gene3D" id="1.10.10.2520">
    <property type="entry name" value="Cell wall hydrolase SleB, domain 1"/>
    <property type="match status" value="1"/>
</dbReference>
<dbReference type="InterPro" id="IPR042047">
    <property type="entry name" value="SleB_dom1"/>
</dbReference>
<proteinExistence type="predicted"/>
<name>A0A2M8FEV4_9BACT</name>
<feature type="domain" description="Cell wall hydrolase SleB" evidence="1">
    <location>
        <begin position="172"/>
        <end position="290"/>
    </location>
</feature>
<dbReference type="InterPro" id="IPR011105">
    <property type="entry name" value="Cell_wall_hydrolase_SleB"/>
</dbReference>
<dbReference type="GO" id="GO:0016787">
    <property type="term" value="F:hydrolase activity"/>
    <property type="evidence" value="ECO:0007669"/>
    <property type="project" value="InterPro"/>
</dbReference>
<protein>
    <recommendedName>
        <fullName evidence="1">Cell wall hydrolase SleB domain-containing protein</fullName>
    </recommendedName>
</protein>
<sequence length="293" mass="33710">MKRITLNLQSINHSGLHIGRDITIKITSSNPDIDFEIKKNVLPDQTTTIDKVMLDDETDLDEYEVPLGITVIERDDLFSEQGSVFQRLHIDTSKTLSEYMIRVEVMERKLFFWKKTAKFDLKLVVQITDDIIIKRIPTVDNPEWTGDFNDDTKQMILARAIFGEAREGTMSDRARIAVGWSVRNRVEFPNPNRYGGTYHKVILNPSQYSSFSEGGDNNGNYEMVKNPYFSENAIEIKAWENCYKIAGDILNNKVSDPTGGADHFFDDSISLPSWAKPEYFLIKIDKFLFYDLP</sequence>
<gene>
    <name evidence="2" type="ORF">CO026_02040</name>
</gene>
<dbReference type="Proteomes" id="UP000230391">
    <property type="component" value="Unassembled WGS sequence"/>
</dbReference>
<evidence type="ECO:0000259" key="1">
    <source>
        <dbReference type="Pfam" id="PF07486"/>
    </source>
</evidence>
<dbReference type="Pfam" id="PF07486">
    <property type="entry name" value="Hydrolase_2"/>
    <property type="match status" value="1"/>
</dbReference>
<comment type="caution">
    <text evidence="2">The sequence shown here is derived from an EMBL/GenBank/DDBJ whole genome shotgun (WGS) entry which is preliminary data.</text>
</comment>
<dbReference type="AlphaFoldDB" id="A0A2M8FEV4"/>
<evidence type="ECO:0000313" key="3">
    <source>
        <dbReference type="Proteomes" id="UP000230391"/>
    </source>
</evidence>
<reference evidence="3" key="1">
    <citation type="submission" date="2017-09" db="EMBL/GenBank/DDBJ databases">
        <title>Depth-based differentiation of microbial function through sediment-hosted aquifers and enrichment of novel symbionts in the deep terrestrial subsurface.</title>
        <authorList>
            <person name="Probst A.J."/>
            <person name="Ladd B."/>
            <person name="Jarett J.K."/>
            <person name="Geller-Mcgrath D.E."/>
            <person name="Sieber C.M.K."/>
            <person name="Emerson J.B."/>
            <person name="Anantharaman K."/>
            <person name="Thomas B.C."/>
            <person name="Malmstrom R."/>
            <person name="Stieglmeier M."/>
            <person name="Klingl A."/>
            <person name="Woyke T."/>
            <person name="Ryan C.M."/>
            <person name="Banfield J.F."/>
        </authorList>
    </citation>
    <scope>NUCLEOTIDE SEQUENCE [LARGE SCALE GENOMIC DNA]</scope>
</reference>